<dbReference type="RefSeq" id="WP_276279782.1">
    <property type="nucleotide sequence ID" value="NZ_CP119809.1"/>
</dbReference>
<dbReference type="Pfam" id="PF13531">
    <property type="entry name" value="SBP_bac_11"/>
    <property type="match status" value="1"/>
</dbReference>
<dbReference type="PROSITE" id="PS51318">
    <property type="entry name" value="TAT"/>
    <property type="match status" value="1"/>
</dbReference>
<dbReference type="InterPro" id="IPR006311">
    <property type="entry name" value="TAT_signal"/>
</dbReference>
<keyword evidence="4" id="KW-1185">Reference proteome</keyword>
<evidence type="ECO:0000256" key="2">
    <source>
        <dbReference type="SAM" id="MobiDB-lite"/>
    </source>
</evidence>
<evidence type="ECO:0000256" key="1">
    <source>
        <dbReference type="ARBA" id="ARBA00009438"/>
    </source>
</evidence>
<reference evidence="3 4" key="1">
    <citation type="journal article" date="2019" name="Int. J. Syst. Evol. Microbiol.">
        <title>The Global Catalogue of Microorganisms (GCM) 10K type strain sequencing project: providing services to taxonomists for standard genome sequencing and annotation.</title>
        <authorList>
            <consortium name="The Broad Institute Genomics Platform"/>
            <consortium name="The Broad Institute Genome Sequencing Center for Infectious Disease"/>
            <person name="Wu L."/>
            <person name="Ma J."/>
        </authorList>
    </citation>
    <scope>NUCLEOTIDE SEQUENCE [LARGE SCALE GENOMIC DNA]</scope>
    <source>
        <strain evidence="3 4">DT72</strain>
    </source>
</reference>
<protein>
    <submittedName>
        <fullName evidence="3">Extracellular solute-binding protein</fullName>
    </submittedName>
</protein>
<dbReference type="SUPFAM" id="SSF53850">
    <property type="entry name" value="Periplasmic binding protein-like II"/>
    <property type="match status" value="1"/>
</dbReference>
<name>A0ABD5WVU5_9EURY</name>
<sequence length="363" mass="39074">MREQRSRRQFLRVTGALGIAGLAGCTGGQSSDETTTEGGATTDDGTTTDGETATEEADDTPTAAADSMTIFHAGSLAPPFGAAEPKFEEKYGVSVEREAKGSVASTKKITTQGRKADVLGVSDFRLIRDRVVPEYGSWYAIFATNAMSLQYREDSPGADEIGPDNWWEVLSRDDVTVGHSDPAIDPGGYRAVMAMQLGKEQFEGERLYDESTFQKIRDNMTIPTGTETKLEGQLKSGKLDYALYYRSIASQSGLPYVDLQPHVDLSKLTTKYAKHYAKAKVETSAGTFTGAPIAYGVTVPSVAEAPVRGAQWVEYMTTDPGRQVLKDKGLIPKNPAVVTEGGDVPERVAEHAEAKTSVGPLEL</sequence>
<evidence type="ECO:0000313" key="4">
    <source>
        <dbReference type="Proteomes" id="UP001596407"/>
    </source>
</evidence>
<dbReference type="AlphaFoldDB" id="A0ABD5WVU5"/>
<dbReference type="Proteomes" id="UP001596407">
    <property type="component" value="Unassembled WGS sequence"/>
</dbReference>
<evidence type="ECO:0000313" key="3">
    <source>
        <dbReference type="EMBL" id="MFC7082229.1"/>
    </source>
</evidence>
<dbReference type="GeneID" id="79304367"/>
<dbReference type="CDD" id="cd13540">
    <property type="entry name" value="PBP2_ModA_WtpA"/>
    <property type="match status" value="1"/>
</dbReference>
<dbReference type="Gene3D" id="3.40.190.10">
    <property type="entry name" value="Periplasmic binding protein-like II"/>
    <property type="match status" value="2"/>
</dbReference>
<dbReference type="PANTHER" id="PTHR30632:SF16">
    <property type="entry name" value="MOLYBDATE_TUNGSTATE-BINDING PROTEIN WTPA"/>
    <property type="match status" value="1"/>
</dbReference>
<organism evidence="3 4">
    <name type="scientific">Halorussus caseinilyticus</name>
    <dbReference type="NCBI Taxonomy" id="3034025"/>
    <lineage>
        <taxon>Archaea</taxon>
        <taxon>Methanobacteriati</taxon>
        <taxon>Methanobacteriota</taxon>
        <taxon>Stenosarchaea group</taxon>
        <taxon>Halobacteria</taxon>
        <taxon>Halobacteriales</taxon>
        <taxon>Haladaptataceae</taxon>
        <taxon>Halorussus</taxon>
    </lineage>
</organism>
<accession>A0ABD5WVU5</accession>
<dbReference type="EMBL" id="JBHSZH010000005">
    <property type="protein sequence ID" value="MFC7082229.1"/>
    <property type="molecule type" value="Genomic_DNA"/>
</dbReference>
<comment type="caution">
    <text evidence="3">The sequence shown here is derived from an EMBL/GenBank/DDBJ whole genome shotgun (WGS) entry which is preliminary data.</text>
</comment>
<feature type="compositionally biased region" description="Low complexity" evidence="2">
    <location>
        <begin position="32"/>
        <end position="51"/>
    </location>
</feature>
<dbReference type="PROSITE" id="PS51257">
    <property type="entry name" value="PROKAR_LIPOPROTEIN"/>
    <property type="match status" value="1"/>
</dbReference>
<gene>
    <name evidence="3" type="ORF">ACFQJ6_21240</name>
</gene>
<feature type="region of interest" description="Disordered" evidence="2">
    <location>
        <begin position="22"/>
        <end position="61"/>
    </location>
</feature>
<comment type="similarity">
    <text evidence="1">Belongs to the bacterial solute-binding protein 1 family. WtpA subfamily.</text>
</comment>
<dbReference type="PANTHER" id="PTHR30632">
    <property type="entry name" value="MOLYBDATE-BINDING PERIPLASMIC PROTEIN"/>
    <property type="match status" value="1"/>
</dbReference>
<dbReference type="InterPro" id="IPR050682">
    <property type="entry name" value="ModA/WtpA"/>
</dbReference>
<proteinExistence type="inferred from homology"/>